<reference evidence="3" key="1">
    <citation type="journal article" date="2019" name="Int. J. Syst. Evol. Microbiol.">
        <title>The Global Catalogue of Microorganisms (GCM) 10K type strain sequencing project: providing services to taxonomists for standard genome sequencing and annotation.</title>
        <authorList>
            <consortium name="The Broad Institute Genomics Platform"/>
            <consortium name="The Broad Institute Genome Sequencing Center for Infectious Disease"/>
            <person name="Wu L."/>
            <person name="Ma J."/>
        </authorList>
    </citation>
    <scope>NUCLEOTIDE SEQUENCE [LARGE SCALE GENOMIC DNA]</scope>
    <source>
        <strain evidence="3">JCM 17440</strain>
    </source>
</reference>
<sequence length="121" mass="13479">MASRFYQVVIDSHDPASLAEFWSAVLDQPILYRDDDEVIVGADPHAYPGLCFVRNDDAKTTKNHVHVDLDPDDLNAEVERVLALGARRVDIGQSADVPWVVLADPEGNEFCVLRPHKSLVE</sequence>
<dbReference type="PANTHER" id="PTHR35908">
    <property type="entry name" value="HYPOTHETICAL FUSION PROTEIN"/>
    <property type="match status" value="1"/>
</dbReference>
<gene>
    <name evidence="2" type="ORF">GCM10022254_51590</name>
</gene>
<organism evidence="2 3">
    <name type="scientific">Actinomadura meridiana</name>
    <dbReference type="NCBI Taxonomy" id="559626"/>
    <lineage>
        <taxon>Bacteria</taxon>
        <taxon>Bacillati</taxon>
        <taxon>Actinomycetota</taxon>
        <taxon>Actinomycetes</taxon>
        <taxon>Streptosporangiales</taxon>
        <taxon>Thermomonosporaceae</taxon>
        <taxon>Actinomadura</taxon>
    </lineage>
</organism>
<name>A0ABP8CE00_9ACTN</name>
<dbReference type="InterPro" id="IPR037523">
    <property type="entry name" value="VOC_core"/>
</dbReference>
<evidence type="ECO:0000313" key="3">
    <source>
        <dbReference type="Proteomes" id="UP001501710"/>
    </source>
</evidence>
<accession>A0ABP8CE00</accession>
<dbReference type="Proteomes" id="UP001501710">
    <property type="component" value="Unassembled WGS sequence"/>
</dbReference>
<proteinExistence type="predicted"/>
<comment type="caution">
    <text evidence="2">The sequence shown here is derived from an EMBL/GenBank/DDBJ whole genome shotgun (WGS) entry which is preliminary data.</text>
</comment>
<dbReference type="InterPro" id="IPR041581">
    <property type="entry name" value="Glyoxalase_6"/>
</dbReference>
<dbReference type="Gene3D" id="3.10.180.10">
    <property type="entry name" value="2,3-Dihydroxybiphenyl 1,2-Dioxygenase, domain 1"/>
    <property type="match status" value="1"/>
</dbReference>
<protein>
    <submittedName>
        <fullName evidence="2">VOC family protein</fullName>
    </submittedName>
</protein>
<dbReference type="PANTHER" id="PTHR35908:SF1">
    <property type="entry name" value="CONSERVED PROTEIN"/>
    <property type="match status" value="1"/>
</dbReference>
<dbReference type="PROSITE" id="PS51819">
    <property type="entry name" value="VOC"/>
    <property type="match status" value="1"/>
</dbReference>
<keyword evidence="3" id="KW-1185">Reference proteome</keyword>
<dbReference type="InterPro" id="IPR029068">
    <property type="entry name" value="Glyas_Bleomycin-R_OHBP_Dase"/>
</dbReference>
<dbReference type="EMBL" id="BAABAS010000019">
    <property type="protein sequence ID" value="GAA4237893.1"/>
    <property type="molecule type" value="Genomic_DNA"/>
</dbReference>
<evidence type="ECO:0000259" key="1">
    <source>
        <dbReference type="PROSITE" id="PS51819"/>
    </source>
</evidence>
<dbReference type="Pfam" id="PF18029">
    <property type="entry name" value="Glyoxalase_6"/>
    <property type="match status" value="1"/>
</dbReference>
<feature type="domain" description="VOC" evidence="1">
    <location>
        <begin position="4"/>
        <end position="115"/>
    </location>
</feature>
<dbReference type="RefSeq" id="WP_344901063.1">
    <property type="nucleotide sequence ID" value="NZ_BAABAS010000019.1"/>
</dbReference>
<evidence type="ECO:0000313" key="2">
    <source>
        <dbReference type="EMBL" id="GAA4237893.1"/>
    </source>
</evidence>
<dbReference type="SUPFAM" id="SSF54593">
    <property type="entry name" value="Glyoxalase/Bleomycin resistance protein/Dihydroxybiphenyl dioxygenase"/>
    <property type="match status" value="1"/>
</dbReference>